<proteinExistence type="predicted"/>
<keyword evidence="1" id="KW-0436">Ligase</keyword>
<reference evidence="1 2" key="1">
    <citation type="submission" date="2019-02" db="EMBL/GenBank/DDBJ databases">
        <title>Investigation of anaerobic lignin degradation for improved lignocellulosic biofuels.</title>
        <authorList>
            <person name="Deangelis K."/>
        </authorList>
    </citation>
    <scope>NUCLEOTIDE SEQUENCE [LARGE SCALE GENOMIC DNA]</scope>
    <source>
        <strain evidence="1 2">159R</strain>
    </source>
</reference>
<evidence type="ECO:0000313" key="1">
    <source>
        <dbReference type="EMBL" id="TCL04233.1"/>
    </source>
</evidence>
<dbReference type="OrthoDB" id="5297883at2"/>
<evidence type="ECO:0000313" key="2">
    <source>
        <dbReference type="Proteomes" id="UP000294555"/>
    </source>
</evidence>
<name>A0A4R1NAA5_9GAMM</name>
<keyword evidence="2" id="KW-1185">Reference proteome</keyword>
<dbReference type="GO" id="GO:0016874">
    <property type="term" value="F:ligase activity"/>
    <property type="evidence" value="ECO:0007669"/>
    <property type="project" value="UniProtKB-KW"/>
</dbReference>
<accession>A0A4R1NAA5</accession>
<dbReference type="EMBL" id="SJOI01000001">
    <property type="protein sequence ID" value="TCL04233.1"/>
    <property type="molecule type" value="Genomic_DNA"/>
</dbReference>
<sequence>MPDAAYQPATLFLGLAPFLRMSIAGTDFTSLAEEMLVKAEHYPDDAELWMNLSTVMMCLKQLKAGLAIQGQALAMQRVFRLPAARQPAKLRLLMLMIPGDLSANMPLDCLLENSDIDLLYYYITPDTPLAWPVPEHDAVLVAISAADESREPLAQLEQALARWPKPVINAPQFIPASERYAASMLLQNVPGLAICPALHIGRTTLQRVADKEIPLSGAMEGYHFPVILRPVGSHGGRGLARIDSLPAVAAYLADVPAEHYFLSRFVDYSGPDGLFRKFRIVLIAGVPYACHMAISSHWMIHYVNAGMYEDEKKRAEEAAFFTHFDAFAQRHRSALAAIYQRTRLDYLGIDCAETQDGDLLVFEIDPAMVVHAMDQEDIFPHKQYHMQKVKDALRELLLIRAAENPISKLL</sequence>
<dbReference type="Proteomes" id="UP000294555">
    <property type="component" value="Unassembled WGS sequence"/>
</dbReference>
<dbReference type="SUPFAM" id="SSF56059">
    <property type="entry name" value="Glutathione synthetase ATP-binding domain-like"/>
    <property type="match status" value="1"/>
</dbReference>
<gene>
    <name evidence="1" type="ORF">EZJ58_2345</name>
</gene>
<protein>
    <submittedName>
        <fullName evidence="1">Glutathione synthase/RimK-type ligase-like ATP-grasp enzyme</fullName>
    </submittedName>
</protein>
<organism evidence="1 2">
    <name type="scientific">Sodalis ligni</name>
    <dbReference type="NCBI Taxonomy" id="2697027"/>
    <lineage>
        <taxon>Bacteria</taxon>
        <taxon>Pseudomonadati</taxon>
        <taxon>Pseudomonadota</taxon>
        <taxon>Gammaproteobacteria</taxon>
        <taxon>Enterobacterales</taxon>
        <taxon>Bruguierivoracaceae</taxon>
        <taxon>Sodalis</taxon>
    </lineage>
</organism>
<comment type="caution">
    <text evidence="1">The sequence shown here is derived from an EMBL/GenBank/DDBJ whole genome shotgun (WGS) entry which is preliminary data.</text>
</comment>
<dbReference type="AlphaFoldDB" id="A0A4R1NAA5"/>